<evidence type="ECO:0000313" key="1">
    <source>
        <dbReference type="EMBL" id="EKC36727.1"/>
    </source>
</evidence>
<name>K1QIW9_MAGGI</name>
<dbReference type="EMBL" id="JH819166">
    <property type="protein sequence ID" value="EKC36727.1"/>
    <property type="molecule type" value="Genomic_DNA"/>
</dbReference>
<sequence length="130" mass="15358">MPKSNRLKMGRHLFRILLVINIFVFFTEALNYSYRFNVYPVDECPNNRTEFETAAKRRNCTRNTRYLCAPDKYLTSLIEFCTDQNRSLYEKDNCIKLDGAGYLNHYKCADKFISGCPTMPYTDENIYDSK</sequence>
<gene>
    <name evidence="1" type="ORF">CGI_10024958</name>
</gene>
<organism evidence="1">
    <name type="scientific">Magallana gigas</name>
    <name type="common">Pacific oyster</name>
    <name type="synonym">Crassostrea gigas</name>
    <dbReference type="NCBI Taxonomy" id="29159"/>
    <lineage>
        <taxon>Eukaryota</taxon>
        <taxon>Metazoa</taxon>
        <taxon>Spiralia</taxon>
        <taxon>Lophotrochozoa</taxon>
        <taxon>Mollusca</taxon>
        <taxon>Bivalvia</taxon>
        <taxon>Autobranchia</taxon>
        <taxon>Pteriomorphia</taxon>
        <taxon>Ostreida</taxon>
        <taxon>Ostreoidea</taxon>
        <taxon>Ostreidae</taxon>
        <taxon>Magallana</taxon>
    </lineage>
</organism>
<protein>
    <submittedName>
        <fullName evidence="1">Uncharacterized protein</fullName>
    </submittedName>
</protein>
<dbReference type="InParanoid" id="K1QIW9"/>
<dbReference type="HOGENOM" id="CLU_1940133_0_0_1"/>
<reference evidence="1" key="1">
    <citation type="journal article" date="2012" name="Nature">
        <title>The oyster genome reveals stress adaptation and complexity of shell formation.</title>
        <authorList>
            <person name="Zhang G."/>
            <person name="Fang X."/>
            <person name="Guo X."/>
            <person name="Li L."/>
            <person name="Luo R."/>
            <person name="Xu F."/>
            <person name="Yang P."/>
            <person name="Zhang L."/>
            <person name="Wang X."/>
            <person name="Qi H."/>
            <person name="Xiong Z."/>
            <person name="Que H."/>
            <person name="Xie Y."/>
            <person name="Holland P.W."/>
            <person name="Paps J."/>
            <person name="Zhu Y."/>
            <person name="Wu F."/>
            <person name="Chen Y."/>
            <person name="Wang J."/>
            <person name="Peng C."/>
            <person name="Meng J."/>
            <person name="Yang L."/>
            <person name="Liu J."/>
            <person name="Wen B."/>
            <person name="Zhang N."/>
            <person name="Huang Z."/>
            <person name="Zhu Q."/>
            <person name="Feng Y."/>
            <person name="Mount A."/>
            <person name="Hedgecock D."/>
            <person name="Xu Z."/>
            <person name="Liu Y."/>
            <person name="Domazet-Loso T."/>
            <person name="Du Y."/>
            <person name="Sun X."/>
            <person name="Zhang S."/>
            <person name="Liu B."/>
            <person name="Cheng P."/>
            <person name="Jiang X."/>
            <person name="Li J."/>
            <person name="Fan D."/>
            <person name="Wang W."/>
            <person name="Fu W."/>
            <person name="Wang T."/>
            <person name="Wang B."/>
            <person name="Zhang J."/>
            <person name="Peng Z."/>
            <person name="Li Y."/>
            <person name="Li N."/>
            <person name="Wang J."/>
            <person name="Chen M."/>
            <person name="He Y."/>
            <person name="Tan F."/>
            <person name="Song X."/>
            <person name="Zheng Q."/>
            <person name="Huang R."/>
            <person name="Yang H."/>
            <person name="Du X."/>
            <person name="Chen L."/>
            <person name="Yang M."/>
            <person name="Gaffney P.M."/>
            <person name="Wang S."/>
            <person name="Luo L."/>
            <person name="She Z."/>
            <person name="Ming Y."/>
            <person name="Huang W."/>
            <person name="Zhang S."/>
            <person name="Huang B."/>
            <person name="Zhang Y."/>
            <person name="Qu T."/>
            <person name="Ni P."/>
            <person name="Miao G."/>
            <person name="Wang J."/>
            <person name="Wang Q."/>
            <person name="Steinberg C.E."/>
            <person name="Wang H."/>
            <person name="Li N."/>
            <person name="Qian L."/>
            <person name="Zhang G."/>
            <person name="Li Y."/>
            <person name="Yang H."/>
            <person name="Liu X."/>
            <person name="Wang J."/>
            <person name="Yin Y."/>
            <person name="Wang J."/>
        </authorList>
    </citation>
    <scope>NUCLEOTIDE SEQUENCE [LARGE SCALE GENOMIC DNA]</scope>
    <source>
        <strain evidence="1">05x7-T-G4-1.051#20</strain>
    </source>
</reference>
<accession>K1QIW9</accession>
<proteinExistence type="predicted"/>
<dbReference type="AlphaFoldDB" id="K1QIW9"/>